<keyword evidence="2" id="KW-1185">Reference proteome</keyword>
<accession>A0ABS8SJ02</accession>
<protein>
    <submittedName>
        <fullName evidence="1">Uncharacterized protein</fullName>
    </submittedName>
</protein>
<proteinExistence type="predicted"/>
<gene>
    <name evidence="1" type="ORF">HAX54_038408</name>
</gene>
<dbReference type="Proteomes" id="UP000823775">
    <property type="component" value="Unassembled WGS sequence"/>
</dbReference>
<dbReference type="EMBL" id="JACEIK010000524">
    <property type="protein sequence ID" value="MCD7458499.1"/>
    <property type="molecule type" value="Genomic_DNA"/>
</dbReference>
<reference evidence="1 2" key="1">
    <citation type="journal article" date="2021" name="BMC Genomics">
        <title>Datura genome reveals duplications of psychoactive alkaloid biosynthetic genes and high mutation rate following tissue culture.</title>
        <authorList>
            <person name="Rajewski A."/>
            <person name="Carter-House D."/>
            <person name="Stajich J."/>
            <person name="Litt A."/>
        </authorList>
    </citation>
    <scope>NUCLEOTIDE SEQUENCE [LARGE SCALE GENOMIC DNA]</scope>
    <source>
        <strain evidence="1">AR-01</strain>
    </source>
</reference>
<comment type="caution">
    <text evidence="1">The sequence shown here is derived from an EMBL/GenBank/DDBJ whole genome shotgun (WGS) entry which is preliminary data.</text>
</comment>
<evidence type="ECO:0000313" key="1">
    <source>
        <dbReference type="EMBL" id="MCD7458499.1"/>
    </source>
</evidence>
<sequence length="154" mass="17171">MIELQARGPSVEIIEIDLLIVDASLSNLSLLDSIPRGEVENVFAYVNDEVDYACTIAPPRVNAMSFKIDDNIYNILKVESQFHNSINNGLHQYLITPQKSLSNPLNGSKLDKNVTLGNNEGWGHESLRLPMLEKVLNSSALHGLRKRVFKSNVL</sequence>
<name>A0ABS8SJ02_DATST</name>
<evidence type="ECO:0000313" key="2">
    <source>
        <dbReference type="Proteomes" id="UP000823775"/>
    </source>
</evidence>
<organism evidence="1 2">
    <name type="scientific">Datura stramonium</name>
    <name type="common">Jimsonweed</name>
    <name type="synonym">Common thornapple</name>
    <dbReference type="NCBI Taxonomy" id="4076"/>
    <lineage>
        <taxon>Eukaryota</taxon>
        <taxon>Viridiplantae</taxon>
        <taxon>Streptophyta</taxon>
        <taxon>Embryophyta</taxon>
        <taxon>Tracheophyta</taxon>
        <taxon>Spermatophyta</taxon>
        <taxon>Magnoliopsida</taxon>
        <taxon>eudicotyledons</taxon>
        <taxon>Gunneridae</taxon>
        <taxon>Pentapetalae</taxon>
        <taxon>asterids</taxon>
        <taxon>lamiids</taxon>
        <taxon>Solanales</taxon>
        <taxon>Solanaceae</taxon>
        <taxon>Solanoideae</taxon>
        <taxon>Datureae</taxon>
        <taxon>Datura</taxon>
    </lineage>
</organism>